<name>A0A3B4AI01_9GOBI</name>
<evidence type="ECO:0000259" key="7">
    <source>
        <dbReference type="PROSITE" id="PS51233"/>
    </source>
</evidence>
<dbReference type="PROSITE" id="PS51233">
    <property type="entry name" value="VWFD"/>
    <property type="match status" value="3"/>
</dbReference>
<protein>
    <recommendedName>
        <fullName evidence="7">VWFD domain-containing protein</fullName>
    </recommendedName>
</protein>
<dbReference type="InterPro" id="IPR001007">
    <property type="entry name" value="VWF_dom"/>
</dbReference>
<keyword evidence="4" id="KW-1015">Disulfide bond</keyword>
<dbReference type="Gene3D" id="2.10.25.10">
    <property type="entry name" value="Laminin"/>
    <property type="match status" value="3"/>
</dbReference>
<evidence type="ECO:0000256" key="5">
    <source>
        <dbReference type="ARBA" id="ARBA00023180"/>
    </source>
</evidence>
<dbReference type="CDD" id="cd19941">
    <property type="entry name" value="TIL"/>
    <property type="match status" value="3"/>
</dbReference>
<evidence type="ECO:0000256" key="4">
    <source>
        <dbReference type="ARBA" id="ARBA00023157"/>
    </source>
</evidence>
<feature type="region of interest" description="Disordered" evidence="6">
    <location>
        <begin position="1079"/>
        <end position="1144"/>
    </location>
</feature>
<dbReference type="GO" id="GO:0005615">
    <property type="term" value="C:extracellular space"/>
    <property type="evidence" value="ECO:0007669"/>
    <property type="project" value="TreeGrafter"/>
</dbReference>
<keyword evidence="5" id="KW-0325">Glycoprotein</keyword>
<dbReference type="FunFam" id="2.10.25.10:FF:000674">
    <property type="entry name" value="Mucin-2"/>
    <property type="match status" value="1"/>
</dbReference>
<organism evidence="8 9">
    <name type="scientific">Periophthalmus magnuspinnatus</name>
    <dbReference type="NCBI Taxonomy" id="409849"/>
    <lineage>
        <taxon>Eukaryota</taxon>
        <taxon>Metazoa</taxon>
        <taxon>Chordata</taxon>
        <taxon>Craniata</taxon>
        <taxon>Vertebrata</taxon>
        <taxon>Euteleostomi</taxon>
        <taxon>Actinopterygii</taxon>
        <taxon>Neopterygii</taxon>
        <taxon>Teleostei</taxon>
        <taxon>Neoteleostei</taxon>
        <taxon>Acanthomorphata</taxon>
        <taxon>Gobiaria</taxon>
        <taxon>Gobiiformes</taxon>
        <taxon>Gobioidei</taxon>
        <taxon>Gobiidae</taxon>
        <taxon>Oxudercinae</taxon>
        <taxon>Periophthalmus</taxon>
    </lineage>
</organism>
<accession>A0A3B4AI01</accession>
<feature type="compositionally biased region" description="Low complexity" evidence="6">
    <location>
        <begin position="1079"/>
        <end position="1111"/>
    </location>
</feature>
<dbReference type="Pfam" id="PF08742">
    <property type="entry name" value="C8"/>
    <property type="match status" value="3"/>
</dbReference>
<dbReference type="SUPFAM" id="SSF57567">
    <property type="entry name" value="Serine protease inhibitors"/>
    <property type="match status" value="3"/>
</dbReference>
<comment type="subcellular location">
    <subcellularLocation>
        <location evidence="1">Secreted</location>
    </subcellularLocation>
</comment>
<evidence type="ECO:0000256" key="1">
    <source>
        <dbReference type="ARBA" id="ARBA00004613"/>
    </source>
</evidence>
<evidence type="ECO:0000256" key="2">
    <source>
        <dbReference type="ARBA" id="ARBA00022525"/>
    </source>
</evidence>
<feature type="domain" description="VWFD" evidence="7">
    <location>
        <begin position="2"/>
        <end position="186"/>
    </location>
</feature>
<dbReference type="Ensembl" id="ENSPMGT00000017327.1">
    <property type="protein sequence ID" value="ENSPMGP00000016239.1"/>
    <property type="gene ID" value="ENSPMGG00000013329.1"/>
</dbReference>
<dbReference type="SMART" id="SM00832">
    <property type="entry name" value="C8"/>
    <property type="match status" value="3"/>
</dbReference>
<dbReference type="Pfam" id="PF25962">
    <property type="entry name" value="TIL_OTOGL_Mucin"/>
    <property type="match status" value="1"/>
</dbReference>
<dbReference type="InterPro" id="IPR002919">
    <property type="entry name" value="TIL_dom"/>
</dbReference>
<dbReference type="InterPro" id="IPR050780">
    <property type="entry name" value="Mucin_vWF_Thrombospondin_sf"/>
</dbReference>
<dbReference type="Proteomes" id="UP000261520">
    <property type="component" value="Unplaced"/>
</dbReference>
<evidence type="ECO:0000313" key="9">
    <source>
        <dbReference type="Proteomes" id="UP000261520"/>
    </source>
</evidence>
<dbReference type="InterPro" id="IPR001846">
    <property type="entry name" value="VWF_type-D"/>
</dbReference>
<evidence type="ECO:0000313" key="8">
    <source>
        <dbReference type="Ensembl" id="ENSPMGP00000016239.1"/>
    </source>
</evidence>
<keyword evidence="3" id="KW-0677">Repeat</keyword>
<dbReference type="Pfam" id="PF01826">
    <property type="entry name" value="TIL"/>
    <property type="match status" value="1"/>
</dbReference>
<feature type="domain" description="VWFD" evidence="7">
    <location>
        <begin position="743"/>
        <end position="900"/>
    </location>
</feature>
<dbReference type="InterPro" id="IPR058753">
    <property type="entry name" value="TIL_OTOGL_Mucin"/>
</dbReference>
<sequence length="1420" mass="151965">NRVCTTWGNSHWKTFDGQFYTLPSACTHVMTSVCGTETENFFVIQITRSVEAPVHTISQILFKVEGFVIELNSSSKDTAIIDADVFQIEMLSKYQGQLCGLCGNFDGISNDYTKNGERSQYCEDIFLSGPFADCYARLDVDAFTSVCMSDACNSTDILCKTISEFSRECVHAGGLPQKWRNESFCNVQCPFNMEFQECSSSCPDTCSNPEASQTCGSHCLDLCSCPPGTIYDDISNSGCIPVISCPCMHNGKVYQYGESYSYQCRNCVCESGQWTCTESDCPGTCAVEGGAHITTYDGKPYIFHGECTYMLTKSEGSEFTVLVDLAKCDLSDIGTCLRGIILALYTQLMPLITQLTAQSSKLCFLTSTADFSLFMKSSFYMILNTKMGLQLVVQLQPVMQVFAIAETNLKEKMIGLCGNFNDKQLDDYKVMSGLVEATSTEFANAWKTQANCPDISSQLYHPLSYGDYWCSKLTEEEGPFAPCHSAIPPEPYEQRCKYMVCAGEKSEDSMCAAVSSYVLACSQTGVYIQNWRDTICAKYTVCPTGTSFSYNMTSCLRTCRSLSQVDYTCQKNVPLVDGCGCLEGTYMNPNGQCVASSDCPCYDKENIISAGQTINKDEMNLIHILLTIPLTLAVCVVQPGSATCTSPMVYFNCSTADAGSTGAECQKSCGTLEMACISSGCTSGCMCPEGLVSDGAGGCIEESKCPCLHNGKVYQSGETLKVDCNTCYCSNRKFICTSNACDSVCGIYGEGHYITFDDKRYDFNGQCQYTLLQDHCGGSTNGTFRIITENVPCGTTGTTCSRLIKIYLGVISTIFISYVLKDVQTMGLYLVFTLMPGVVLMWDKKTSLFIKLHPDYQSHVCGLCGNYDGKSTNDFTTRSQEVVTDVLEFGNSWKVSTSCPNAQLIKDPCLTHSYRTAWAQKQCSIITSPTFHSCHSQVDPGPYFDSCVRDSCACDSGGDCECLCTAVASYAKACNEAGVCVTWRTPNLCPVFCDYYNSPGGCEWHYKPCGADCMKTCRNPSGNLPVTTTSETTTKNIETTTSGPTTKEAKTTTPTTATTGPTATASTTAVVEKTTTVPVMTTTSGPTTKNVSSTPSVTTVTTKVPSTTTPSEATTKNIETTTSGPTTKGAKTTTPTTATTGPTTTASTTVAVETTTTVPLMTTTSGPTTKNVLSNPSFTTLTTKASVTSITSETTTKTIATSTSGPTSKRATTTTLSTATLGSTTTASTTAVTETTTTVSVMTTTSGLTTANVSSTPSVTTVTTNVPATTTPSETTTKTFTSTSRPTTKGPTTTTPNIATTAPTTTASTTAVLETTSTFPVITTTIGQTTKYPGTTTVFVITEAPETTTVLTQPSMLNTTTVISTVSEGTTSQGVTSVGPTTQTLPPSTVFTTTLLSTSSACNCLVNGTVFSPGMYFPFM</sequence>
<dbReference type="SMART" id="SM00216">
    <property type="entry name" value="VWD"/>
    <property type="match status" value="3"/>
</dbReference>
<feature type="domain" description="VWFD" evidence="7">
    <location>
        <begin position="283"/>
        <end position="453"/>
    </location>
</feature>
<dbReference type="PANTHER" id="PTHR11339">
    <property type="entry name" value="EXTRACELLULAR MATRIX GLYCOPROTEIN RELATED"/>
    <property type="match status" value="1"/>
</dbReference>
<evidence type="ECO:0000256" key="3">
    <source>
        <dbReference type="ARBA" id="ARBA00022737"/>
    </source>
</evidence>
<reference evidence="8" key="1">
    <citation type="submission" date="2025-08" db="UniProtKB">
        <authorList>
            <consortium name="Ensembl"/>
        </authorList>
    </citation>
    <scope>IDENTIFICATION</scope>
</reference>
<dbReference type="InterPro" id="IPR014853">
    <property type="entry name" value="VWF/SSPO/ZAN-like_Cys-rich_dom"/>
</dbReference>
<dbReference type="STRING" id="409849.ENSPMGP00000016239"/>
<dbReference type="SMART" id="SM00215">
    <property type="entry name" value="VWC_out"/>
    <property type="match status" value="2"/>
</dbReference>
<dbReference type="PANTHER" id="PTHR11339:SF408">
    <property type="entry name" value="MUCIN-5B"/>
    <property type="match status" value="1"/>
</dbReference>
<dbReference type="Pfam" id="PF00094">
    <property type="entry name" value="VWD"/>
    <property type="match status" value="5"/>
</dbReference>
<keyword evidence="9" id="KW-1185">Reference proteome</keyword>
<dbReference type="InterPro" id="IPR036084">
    <property type="entry name" value="Ser_inhib-like_sf"/>
</dbReference>
<keyword evidence="2" id="KW-0964">Secreted</keyword>
<evidence type="ECO:0000256" key="6">
    <source>
        <dbReference type="SAM" id="MobiDB-lite"/>
    </source>
</evidence>
<dbReference type="GO" id="GO:0031012">
    <property type="term" value="C:extracellular matrix"/>
    <property type="evidence" value="ECO:0007669"/>
    <property type="project" value="TreeGrafter"/>
</dbReference>
<reference evidence="8" key="2">
    <citation type="submission" date="2025-09" db="UniProtKB">
        <authorList>
            <consortium name="Ensembl"/>
        </authorList>
    </citation>
    <scope>IDENTIFICATION</scope>
</reference>
<feature type="region of interest" description="Disordered" evidence="6">
    <location>
        <begin position="1036"/>
        <end position="1066"/>
    </location>
</feature>
<proteinExistence type="predicted"/>
<feature type="region of interest" description="Disordered" evidence="6">
    <location>
        <begin position="1253"/>
        <end position="1306"/>
    </location>
</feature>
<feature type="compositionally biased region" description="Low complexity" evidence="6">
    <location>
        <begin position="1119"/>
        <end position="1144"/>
    </location>
</feature>